<evidence type="ECO:0000259" key="2">
    <source>
        <dbReference type="Pfam" id="PF00437"/>
    </source>
</evidence>
<sequence length="365" mass="39338">MGDQRQRIAEEVQRYVAEHPDAAAGTSLAQVVRRYAGGVIGDVEVLEILRQIRHDSVGVGPLEHVLAIPGVTDIVVNGTHGVWFDRGRGLEQAAPCFDDEGEVMRLATRLLVASGNRLDSAQCYSDGRITRDDGSSLRVHAVLSPPSESGPLISIRVLRQADVSMADLMSHNTFTAEVAQILENLVRERRPLLIVGGTGSGKTTLLSALLATVAHDQRIICIEDTPELQPVHPHVVKLISRSSNTEGRGHITMTDLLRQALRMRPDRIVVGEIRGAEVVDLLAALNTGHDGCAGTLHANSLREVPARLEALAAVGGLDRNALHSQLAAARPVVIVMRSTPQGRRLHQIGELAGTPVTPHVIWEEA</sequence>
<dbReference type="InterPro" id="IPR050921">
    <property type="entry name" value="T4SS_GSP_E_ATPase"/>
</dbReference>
<dbReference type="InterPro" id="IPR022399">
    <property type="entry name" value="TadA-like_ATPase"/>
</dbReference>
<evidence type="ECO:0000313" key="3">
    <source>
        <dbReference type="EMBL" id="VZH84286.1"/>
    </source>
</evidence>
<dbReference type="KEGG" id="crf:FRC0190_00312"/>
<protein>
    <submittedName>
        <fullName evidence="3">General secretion pathway protein GspE</fullName>
    </submittedName>
</protein>
<dbReference type="Proteomes" id="UP000423525">
    <property type="component" value="Chromosome"/>
</dbReference>
<dbReference type="GO" id="GO:0016887">
    <property type="term" value="F:ATP hydrolysis activity"/>
    <property type="evidence" value="ECO:0007669"/>
    <property type="project" value="InterPro"/>
</dbReference>
<dbReference type="RefSeq" id="WP_155871387.1">
    <property type="nucleotide sequence ID" value="NZ_CP168248.1"/>
</dbReference>
<dbReference type="AlphaFoldDB" id="A0A6I8MFV8"/>
<dbReference type="PANTHER" id="PTHR30486:SF6">
    <property type="entry name" value="TYPE IV PILUS RETRACTATION ATPASE PILT"/>
    <property type="match status" value="1"/>
</dbReference>
<dbReference type="Pfam" id="PF00437">
    <property type="entry name" value="T2SSE"/>
    <property type="match status" value="1"/>
</dbReference>
<dbReference type="NCBIfam" id="TIGR03819">
    <property type="entry name" value="heli_sec_ATPase"/>
    <property type="match status" value="1"/>
</dbReference>
<dbReference type="PANTHER" id="PTHR30486">
    <property type="entry name" value="TWITCHING MOTILITY PROTEIN PILT"/>
    <property type="match status" value="1"/>
</dbReference>
<reference evidence="3 4" key="1">
    <citation type="submission" date="2019-11" db="EMBL/GenBank/DDBJ databases">
        <authorList>
            <person name="Brisse S."/>
        </authorList>
    </citation>
    <scope>NUCLEOTIDE SEQUENCE [LARGE SCALE GENOMIC DNA]</scope>
    <source>
        <strain evidence="3">FRC0190</strain>
    </source>
</reference>
<dbReference type="SUPFAM" id="SSF52540">
    <property type="entry name" value="P-loop containing nucleoside triphosphate hydrolases"/>
    <property type="match status" value="1"/>
</dbReference>
<proteinExistence type="inferred from homology"/>
<organism evidence="3 4">
    <name type="scientific">Corynebacterium rouxii</name>
    <dbReference type="NCBI Taxonomy" id="2719119"/>
    <lineage>
        <taxon>Bacteria</taxon>
        <taxon>Bacillati</taxon>
        <taxon>Actinomycetota</taxon>
        <taxon>Actinomycetes</taxon>
        <taxon>Mycobacteriales</taxon>
        <taxon>Corynebacteriaceae</taxon>
        <taxon>Corynebacterium</taxon>
    </lineage>
</organism>
<dbReference type="EMBL" id="LR738855">
    <property type="protein sequence ID" value="VZH84286.1"/>
    <property type="molecule type" value="Genomic_DNA"/>
</dbReference>
<dbReference type="Gene3D" id="3.40.50.300">
    <property type="entry name" value="P-loop containing nucleotide triphosphate hydrolases"/>
    <property type="match status" value="1"/>
</dbReference>
<evidence type="ECO:0000256" key="1">
    <source>
        <dbReference type="ARBA" id="ARBA00006611"/>
    </source>
</evidence>
<accession>A0A6I8MFV8</accession>
<gene>
    <name evidence="3" type="ORF">FRC0190_00312</name>
</gene>
<dbReference type="Gene3D" id="3.30.450.380">
    <property type="match status" value="1"/>
</dbReference>
<dbReference type="InterPro" id="IPR001482">
    <property type="entry name" value="T2SS/T4SS_dom"/>
</dbReference>
<evidence type="ECO:0000313" key="4">
    <source>
        <dbReference type="Proteomes" id="UP000423525"/>
    </source>
</evidence>
<dbReference type="InterPro" id="IPR027417">
    <property type="entry name" value="P-loop_NTPase"/>
</dbReference>
<feature type="domain" description="Bacterial type II secretion system protein E" evidence="2">
    <location>
        <begin position="59"/>
        <end position="316"/>
    </location>
</feature>
<comment type="similarity">
    <text evidence="1">Belongs to the GSP E family.</text>
</comment>
<dbReference type="CDD" id="cd01130">
    <property type="entry name" value="VirB11-like_ATPase"/>
    <property type="match status" value="1"/>
</dbReference>
<name>A0A6I8MFV8_9CORY</name>